<protein>
    <submittedName>
        <fullName evidence="2">Uncharacterized protein</fullName>
    </submittedName>
</protein>
<evidence type="ECO:0000313" key="3">
    <source>
        <dbReference type="Proteomes" id="UP000621510"/>
    </source>
</evidence>
<name>A0ABS1Q0N1_9ACTN</name>
<sequence>MNPSDRIAAPTRETRVMAFLDDGHDLPGPPVGEPNLTVRELLIAVYRASTPCPAAPLAGAGAGPQRTGVRGVIGDRDELAA</sequence>
<proteinExistence type="predicted"/>
<evidence type="ECO:0000313" key="2">
    <source>
        <dbReference type="EMBL" id="MBL1117864.1"/>
    </source>
</evidence>
<dbReference type="RefSeq" id="WP_201855686.1">
    <property type="nucleotide sequence ID" value="NZ_JAERRG010000019.1"/>
</dbReference>
<organism evidence="2 3">
    <name type="scientific">Streptomyces endocoffeicus</name>
    <dbReference type="NCBI Taxonomy" id="2898945"/>
    <lineage>
        <taxon>Bacteria</taxon>
        <taxon>Bacillati</taxon>
        <taxon>Actinomycetota</taxon>
        <taxon>Actinomycetes</taxon>
        <taxon>Kitasatosporales</taxon>
        <taxon>Streptomycetaceae</taxon>
        <taxon>Streptomyces</taxon>
    </lineage>
</organism>
<dbReference type="Proteomes" id="UP000621510">
    <property type="component" value="Unassembled WGS sequence"/>
</dbReference>
<accession>A0ABS1Q0N1</accession>
<comment type="caution">
    <text evidence="2">The sequence shown here is derived from an EMBL/GenBank/DDBJ whole genome shotgun (WGS) entry which is preliminary data.</text>
</comment>
<reference evidence="2 3" key="1">
    <citation type="submission" date="2021-01" db="EMBL/GenBank/DDBJ databases">
        <title>WGS of actinomycetes isolated from Thailand.</title>
        <authorList>
            <person name="Thawai C."/>
        </authorList>
    </citation>
    <scope>NUCLEOTIDE SEQUENCE [LARGE SCALE GENOMIC DNA]</scope>
    <source>
        <strain evidence="2 3">CA3R110</strain>
    </source>
</reference>
<feature type="region of interest" description="Disordered" evidence="1">
    <location>
        <begin position="55"/>
        <end position="81"/>
    </location>
</feature>
<dbReference type="EMBL" id="JAERRG010000019">
    <property type="protein sequence ID" value="MBL1117864.1"/>
    <property type="molecule type" value="Genomic_DNA"/>
</dbReference>
<evidence type="ECO:0000256" key="1">
    <source>
        <dbReference type="SAM" id="MobiDB-lite"/>
    </source>
</evidence>
<keyword evidence="3" id="KW-1185">Reference proteome</keyword>
<gene>
    <name evidence="2" type="ORF">JK364_36635</name>
</gene>